<dbReference type="AlphaFoldDB" id="A0A975BBC8"/>
<dbReference type="RefSeq" id="WP_207688110.1">
    <property type="nucleotide sequence ID" value="NZ_CP061799.1"/>
</dbReference>
<accession>A0A975BBC8</accession>
<evidence type="ECO:0000313" key="1">
    <source>
        <dbReference type="EMBL" id="QTA82150.1"/>
    </source>
</evidence>
<sequence length="199" mass="23055">MDRIEYKSSITTGSLLVRESRIIARLLLDNVDNRTWYQAVIIDNVLQKRSLESAKRQAGFVKERLTLMEPELWRLIDKGSSDVAVQAVLAASIKHSHLLGDFMNKVVRLHWQVFKKRISAKDWQEYIEMCTQVDPKIQNWTTATKAKLKQIVFRILAEADYINNTRSCELIPVTITPDVKTYLINNSENYVLKCMEITP</sequence>
<dbReference type="InterPro" id="IPR023137">
    <property type="entry name" value="BrxA_sf"/>
</dbReference>
<dbReference type="Pfam" id="PF08849">
    <property type="entry name" value="BrxA"/>
    <property type="match status" value="1"/>
</dbReference>
<dbReference type="InterPro" id="IPR014948">
    <property type="entry name" value="BrxA"/>
</dbReference>
<protein>
    <submittedName>
        <fullName evidence="1">Uncharacterized membrane protein, DUF1819</fullName>
    </submittedName>
</protein>
<dbReference type="EMBL" id="CP061799">
    <property type="protein sequence ID" value="QTA82150.1"/>
    <property type="molecule type" value="Genomic_DNA"/>
</dbReference>
<name>A0A975BBC8_9BACT</name>
<proteinExistence type="predicted"/>
<keyword evidence="2" id="KW-1185">Reference proteome</keyword>
<gene>
    <name evidence="1" type="ORF">dnl_45170</name>
</gene>
<evidence type="ECO:0000313" key="2">
    <source>
        <dbReference type="Proteomes" id="UP000663720"/>
    </source>
</evidence>
<dbReference type="KEGG" id="dli:dnl_45170"/>
<reference evidence="1" key="1">
    <citation type="journal article" date="2021" name="Microb. Physiol.">
        <title>Proteogenomic Insights into the Physiology of Marine, Sulfate-Reducing, Filamentous Desulfonema limicola and Desulfonema magnum.</title>
        <authorList>
            <person name="Schnaars V."/>
            <person name="Wohlbrand L."/>
            <person name="Scheve S."/>
            <person name="Hinrichs C."/>
            <person name="Reinhardt R."/>
            <person name="Rabus R."/>
        </authorList>
    </citation>
    <scope>NUCLEOTIDE SEQUENCE</scope>
    <source>
        <strain evidence="1">5ac10</strain>
    </source>
</reference>
<organism evidence="1 2">
    <name type="scientific">Desulfonema limicola</name>
    <dbReference type="NCBI Taxonomy" id="45656"/>
    <lineage>
        <taxon>Bacteria</taxon>
        <taxon>Pseudomonadati</taxon>
        <taxon>Thermodesulfobacteriota</taxon>
        <taxon>Desulfobacteria</taxon>
        <taxon>Desulfobacterales</taxon>
        <taxon>Desulfococcaceae</taxon>
        <taxon>Desulfonema</taxon>
    </lineage>
</organism>
<dbReference type="Gene3D" id="1.10.3540.10">
    <property type="entry name" value="uncharacterized protein from magnetospirillum magneticum domain"/>
    <property type="match status" value="1"/>
</dbReference>
<dbReference type="Proteomes" id="UP000663720">
    <property type="component" value="Chromosome"/>
</dbReference>